<evidence type="ECO:0000256" key="1">
    <source>
        <dbReference type="SAM" id="Coils"/>
    </source>
</evidence>
<keyword evidence="2" id="KW-1133">Transmembrane helix</keyword>
<organism evidence="3 4">
    <name type="scientific">[Candida] anglica</name>
    <dbReference type="NCBI Taxonomy" id="148631"/>
    <lineage>
        <taxon>Eukaryota</taxon>
        <taxon>Fungi</taxon>
        <taxon>Dikarya</taxon>
        <taxon>Ascomycota</taxon>
        <taxon>Saccharomycotina</taxon>
        <taxon>Pichiomycetes</taxon>
        <taxon>Debaryomycetaceae</taxon>
        <taxon>Kurtzmaniella</taxon>
    </lineage>
</organism>
<dbReference type="EMBL" id="OZ004256">
    <property type="protein sequence ID" value="CAK7904427.1"/>
    <property type="molecule type" value="Genomic_DNA"/>
</dbReference>
<dbReference type="Proteomes" id="UP001497600">
    <property type="component" value="Chromosome D"/>
</dbReference>
<proteinExistence type="predicted"/>
<feature type="coiled-coil region" evidence="1">
    <location>
        <begin position="78"/>
        <end position="112"/>
    </location>
</feature>
<evidence type="ECO:0000313" key="4">
    <source>
        <dbReference type="Proteomes" id="UP001497600"/>
    </source>
</evidence>
<keyword evidence="1" id="KW-0175">Coiled coil</keyword>
<evidence type="ECO:0000256" key="2">
    <source>
        <dbReference type="SAM" id="Phobius"/>
    </source>
</evidence>
<keyword evidence="4" id="KW-1185">Reference proteome</keyword>
<keyword evidence="2" id="KW-0472">Membrane</keyword>
<keyword evidence="2" id="KW-0812">Transmembrane</keyword>
<sequence length="339" mass="38472">MATFKANDLALLLNIQTCFHQADILDRALEFNKKSPKTSIWVVIGITTSLVIQGFVAIQQIVGYMFVDQEDSKVKSNYQKLSNNFDLLNERYIRIEQELEDLTLKMNSETKNVQGRLNRGGDVRREIDLLSNSTKNLKESLDKVNYCLFSGKSITTALIPPSYNKSNDGTGIGIEIRSSSIVTGSASEFNDENKMSSPAEVWKSYDEKYKYSTSKVMNITDNQTNQNFETSNSNFVKSRSLKSSEINILPNDVIKSSFKESILKAINTNKMGKEVKKDATNIKEKDTKIVRYDELSRKDSSGRAYKRIFVPGRGWVPRKTIEIEEKKYGTTSEVEKRSP</sequence>
<reference evidence="3 4" key="1">
    <citation type="submission" date="2024-01" db="EMBL/GenBank/DDBJ databases">
        <authorList>
            <consortium name="Genoscope - CEA"/>
            <person name="William W."/>
        </authorList>
    </citation>
    <scope>NUCLEOTIDE SEQUENCE [LARGE SCALE GENOMIC DNA]</scope>
    <source>
        <strain evidence="3 4">29B2s-10</strain>
    </source>
</reference>
<feature type="transmembrane region" description="Helical" evidence="2">
    <location>
        <begin position="40"/>
        <end position="67"/>
    </location>
</feature>
<gene>
    <name evidence="3" type="ORF">CAAN4_D09340</name>
</gene>
<name>A0ABP0EDS0_9ASCO</name>
<protein>
    <submittedName>
        <fullName evidence="3">Uncharacterized protein</fullName>
    </submittedName>
</protein>
<accession>A0ABP0EDS0</accession>
<evidence type="ECO:0000313" key="3">
    <source>
        <dbReference type="EMBL" id="CAK7904427.1"/>
    </source>
</evidence>